<keyword evidence="2" id="KW-1185">Reference proteome</keyword>
<sequence>MLQELMVGKSEGAEGMMTQSGWANSEVFLRYMKMHFLKYAMGHNQEDTTLVLYNSHKSHISIELIEWAKENRIVLFVLPPHYFTAHGCRLFRSIPKKIQTGMFNILQTAPPMCDPVRCLQIGVQSIHCSSVACQLASIIQEDWNLV</sequence>
<comment type="caution">
    <text evidence="1">The sequence shown here is derived from an EMBL/GenBank/DDBJ whole genome shotgun (WGS) entry which is preliminary data.</text>
</comment>
<evidence type="ECO:0000313" key="1">
    <source>
        <dbReference type="EMBL" id="KAH3715734.1"/>
    </source>
</evidence>
<name>A0A9D4C220_DREPO</name>
<accession>A0A9D4C220</accession>
<gene>
    <name evidence="1" type="ORF">DPMN_058446</name>
</gene>
<proteinExistence type="predicted"/>
<reference evidence="1" key="1">
    <citation type="journal article" date="2019" name="bioRxiv">
        <title>The Genome of the Zebra Mussel, Dreissena polymorpha: A Resource for Invasive Species Research.</title>
        <authorList>
            <person name="McCartney M.A."/>
            <person name="Auch B."/>
            <person name="Kono T."/>
            <person name="Mallez S."/>
            <person name="Zhang Y."/>
            <person name="Obille A."/>
            <person name="Becker A."/>
            <person name="Abrahante J.E."/>
            <person name="Garbe J."/>
            <person name="Badalamenti J.P."/>
            <person name="Herman A."/>
            <person name="Mangelson H."/>
            <person name="Liachko I."/>
            <person name="Sullivan S."/>
            <person name="Sone E.D."/>
            <person name="Koren S."/>
            <person name="Silverstein K.A.T."/>
            <person name="Beckman K.B."/>
            <person name="Gohl D.M."/>
        </authorList>
    </citation>
    <scope>NUCLEOTIDE SEQUENCE</scope>
    <source>
        <strain evidence="1">Duluth1</strain>
        <tissue evidence="1">Whole animal</tissue>
    </source>
</reference>
<dbReference type="EMBL" id="JAIWYP010000013">
    <property type="protein sequence ID" value="KAH3715734.1"/>
    <property type="molecule type" value="Genomic_DNA"/>
</dbReference>
<evidence type="ECO:0008006" key="3">
    <source>
        <dbReference type="Google" id="ProtNLM"/>
    </source>
</evidence>
<reference evidence="1" key="2">
    <citation type="submission" date="2020-11" db="EMBL/GenBank/DDBJ databases">
        <authorList>
            <person name="McCartney M.A."/>
            <person name="Auch B."/>
            <person name="Kono T."/>
            <person name="Mallez S."/>
            <person name="Becker A."/>
            <person name="Gohl D.M."/>
            <person name="Silverstein K.A.T."/>
            <person name="Koren S."/>
            <person name="Bechman K.B."/>
            <person name="Herman A."/>
            <person name="Abrahante J.E."/>
            <person name="Garbe J."/>
        </authorList>
    </citation>
    <scope>NUCLEOTIDE SEQUENCE</scope>
    <source>
        <strain evidence="1">Duluth1</strain>
        <tissue evidence="1">Whole animal</tissue>
    </source>
</reference>
<organism evidence="1 2">
    <name type="scientific">Dreissena polymorpha</name>
    <name type="common">Zebra mussel</name>
    <name type="synonym">Mytilus polymorpha</name>
    <dbReference type="NCBI Taxonomy" id="45954"/>
    <lineage>
        <taxon>Eukaryota</taxon>
        <taxon>Metazoa</taxon>
        <taxon>Spiralia</taxon>
        <taxon>Lophotrochozoa</taxon>
        <taxon>Mollusca</taxon>
        <taxon>Bivalvia</taxon>
        <taxon>Autobranchia</taxon>
        <taxon>Heteroconchia</taxon>
        <taxon>Euheterodonta</taxon>
        <taxon>Imparidentia</taxon>
        <taxon>Neoheterodontei</taxon>
        <taxon>Myida</taxon>
        <taxon>Dreissenoidea</taxon>
        <taxon>Dreissenidae</taxon>
        <taxon>Dreissena</taxon>
    </lineage>
</organism>
<dbReference type="AlphaFoldDB" id="A0A9D4C220"/>
<dbReference type="Proteomes" id="UP000828390">
    <property type="component" value="Unassembled WGS sequence"/>
</dbReference>
<protein>
    <recommendedName>
        <fullName evidence="3">DDE-1 domain-containing protein</fullName>
    </recommendedName>
</protein>
<evidence type="ECO:0000313" key="2">
    <source>
        <dbReference type="Proteomes" id="UP000828390"/>
    </source>
</evidence>